<evidence type="ECO:0000313" key="2">
    <source>
        <dbReference type="EMBL" id="QMU26708.1"/>
    </source>
</evidence>
<evidence type="ECO:0000256" key="1">
    <source>
        <dbReference type="SAM" id="SignalP"/>
    </source>
</evidence>
<feature type="chain" id="PRO_5029809053" description="DUF5640 domain-containing protein" evidence="1">
    <location>
        <begin position="20"/>
        <end position="123"/>
    </location>
</feature>
<name>A0A7L7L1P5_9BACT</name>
<feature type="signal peptide" evidence="1">
    <location>
        <begin position="1"/>
        <end position="19"/>
    </location>
</feature>
<sequence>MKIKILSLSFACVVTQLFAGNTSQTTEVSLVGKWNNSGLIWSLNADHTFKFLNGDSSISGKYTVERNQITIVDEAATGFAQTCGSDKKGIYEFRIDGKTLTITEVKDTCTDRIGEVIGTYNLQ</sequence>
<protein>
    <recommendedName>
        <fullName evidence="4">DUF5640 domain-containing protein</fullName>
    </recommendedName>
</protein>
<evidence type="ECO:0000313" key="3">
    <source>
        <dbReference type="Proteomes" id="UP000514509"/>
    </source>
</evidence>
<organism evidence="2 3">
    <name type="scientific">Adhaeribacter radiodurans</name>
    <dbReference type="NCBI Taxonomy" id="2745197"/>
    <lineage>
        <taxon>Bacteria</taxon>
        <taxon>Pseudomonadati</taxon>
        <taxon>Bacteroidota</taxon>
        <taxon>Cytophagia</taxon>
        <taxon>Cytophagales</taxon>
        <taxon>Hymenobacteraceae</taxon>
        <taxon>Adhaeribacter</taxon>
    </lineage>
</organism>
<dbReference type="Proteomes" id="UP000514509">
    <property type="component" value="Chromosome"/>
</dbReference>
<proteinExistence type="predicted"/>
<dbReference type="RefSeq" id="WP_182413912.1">
    <property type="nucleotide sequence ID" value="NZ_CP055153.1"/>
</dbReference>
<evidence type="ECO:0008006" key="4">
    <source>
        <dbReference type="Google" id="ProtNLM"/>
    </source>
</evidence>
<accession>A0A7L7L1P5</accession>
<dbReference type="AlphaFoldDB" id="A0A7L7L1P5"/>
<dbReference type="KEGG" id="add:HUW48_01070"/>
<keyword evidence="3" id="KW-1185">Reference proteome</keyword>
<reference evidence="2 3" key="2">
    <citation type="submission" date="2020-08" db="EMBL/GenBank/DDBJ databases">
        <title>Adhaeribacter dokdonensis sp. nov., isolated from the rhizosphere of Elymus tsukushiensis, a plant native to the Dokdo Islands, Republic of Korea.</title>
        <authorList>
            <person name="Ghim S.Y."/>
        </authorList>
    </citation>
    <scope>NUCLEOTIDE SEQUENCE [LARGE SCALE GENOMIC DNA]</scope>
    <source>
        <strain evidence="2 3">KUDC8001</strain>
    </source>
</reference>
<reference evidence="2 3" key="1">
    <citation type="submission" date="2020-06" db="EMBL/GenBank/DDBJ databases">
        <authorList>
            <person name="Hwang Y.J."/>
        </authorList>
    </citation>
    <scope>NUCLEOTIDE SEQUENCE [LARGE SCALE GENOMIC DNA]</scope>
    <source>
        <strain evidence="2 3">KUDC8001</strain>
    </source>
</reference>
<gene>
    <name evidence="2" type="ORF">HUW48_01070</name>
</gene>
<dbReference type="EMBL" id="CP055153">
    <property type="protein sequence ID" value="QMU26708.1"/>
    <property type="molecule type" value="Genomic_DNA"/>
</dbReference>
<keyword evidence="1" id="KW-0732">Signal</keyword>